<proteinExistence type="predicted"/>
<organism evidence="1 2">
    <name type="scientific">Rhabditophanes sp. KR3021</name>
    <dbReference type="NCBI Taxonomy" id="114890"/>
    <lineage>
        <taxon>Eukaryota</taxon>
        <taxon>Metazoa</taxon>
        <taxon>Ecdysozoa</taxon>
        <taxon>Nematoda</taxon>
        <taxon>Chromadorea</taxon>
        <taxon>Rhabditida</taxon>
        <taxon>Tylenchina</taxon>
        <taxon>Panagrolaimomorpha</taxon>
        <taxon>Strongyloidoidea</taxon>
        <taxon>Alloionematidae</taxon>
        <taxon>Rhabditophanes</taxon>
    </lineage>
</organism>
<sequence>MTFYKCLLLILLISTITSQIASALHKDEAGDDQENGVKRNVFLSRYGRAILSRYGKRSNPRFAPDYEDPLQGKTRYGKCNEICHYYIYSFIK</sequence>
<evidence type="ECO:0000313" key="1">
    <source>
        <dbReference type="Proteomes" id="UP000095286"/>
    </source>
</evidence>
<name>A0AC35TLF5_9BILA</name>
<accession>A0AC35TLF5</accession>
<protein>
    <submittedName>
        <fullName evidence="2">Neuropeptide-Like Protein</fullName>
    </submittedName>
</protein>
<dbReference type="WBParaSite" id="RSKR_0000197333.1">
    <property type="protein sequence ID" value="RSKR_0000197333.1"/>
    <property type="gene ID" value="RSKR_0000197333"/>
</dbReference>
<evidence type="ECO:0000313" key="2">
    <source>
        <dbReference type="WBParaSite" id="RSKR_0000197333.1"/>
    </source>
</evidence>
<reference evidence="2" key="1">
    <citation type="submission" date="2016-11" db="UniProtKB">
        <authorList>
            <consortium name="WormBaseParasite"/>
        </authorList>
    </citation>
    <scope>IDENTIFICATION</scope>
    <source>
        <strain evidence="2">KR3021</strain>
    </source>
</reference>
<dbReference type="Proteomes" id="UP000095286">
    <property type="component" value="Unplaced"/>
</dbReference>